<reference evidence="1" key="1">
    <citation type="submission" date="2020-05" db="EMBL/GenBank/DDBJ databases">
        <title>Complete genome sequence of Bradyrhizobium diazoefficiens XF5 isolated from soybean nodule.</title>
        <authorList>
            <person name="Noda R."/>
            <person name="Kakizaki K."/>
            <person name="Minamisawa K."/>
        </authorList>
    </citation>
    <scope>NUCLEOTIDE SEQUENCE</scope>
    <source>
        <strain evidence="1">XF5</strain>
    </source>
</reference>
<dbReference type="EMBL" id="AP023095">
    <property type="protein sequence ID" value="BCE53066.1"/>
    <property type="molecule type" value="Genomic_DNA"/>
</dbReference>
<organism evidence="2">
    <name type="scientific">Bradyrhizobium diazoefficiens</name>
    <dbReference type="NCBI Taxonomy" id="1355477"/>
    <lineage>
        <taxon>Bacteria</taxon>
        <taxon>Pseudomonadati</taxon>
        <taxon>Pseudomonadota</taxon>
        <taxon>Alphaproteobacteria</taxon>
        <taxon>Hyphomicrobiales</taxon>
        <taxon>Nitrobacteraceae</taxon>
        <taxon>Bradyrhizobium</taxon>
    </lineage>
</organism>
<sequence length="146" mass="16200">MSETLKRIISAAMPIAVPQQRELVVVSPPPPTLADLAAEINADYAEITRAALTAVEKAINIGKRLNEAKDKLNHGEFGGYITSNFPFTMRWGQQCMKLANHEAEVRQRLEELRSISSHLSLAEAFKLIGSLNPRPKPKRRKLKAAT</sequence>
<evidence type="ECO:0000313" key="2">
    <source>
        <dbReference type="EMBL" id="BCE61782.1"/>
    </source>
</evidence>
<evidence type="ECO:0000313" key="3">
    <source>
        <dbReference type="EMBL" id="BCE79161.1"/>
    </source>
</evidence>
<protein>
    <submittedName>
        <fullName evidence="2">Uncharacterized protein</fullName>
    </submittedName>
</protein>
<reference evidence="2" key="2">
    <citation type="submission" date="2020-05" db="EMBL/GenBank/DDBJ databases">
        <title>Complete genome sequence of Bradyrhizobium diazoefficiens XF6 isolated from soybean nodule.</title>
        <authorList>
            <person name="Noda R."/>
            <person name="Kakizaki K."/>
            <person name="Minamisawa K."/>
        </authorList>
    </citation>
    <scope>NUCLEOTIDE SEQUENCE</scope>
    <source>
        <strain evidence="2">XF6</strain>
    </source>
</reference>
<dbReference type="InterPro" id="IPR021451">
    <property type="entry name" value="DUF3102"/>
</dbReference>
<reference evidence="3" key="3">
    <citation type="submission" date="2020-05" db="EMBL/GenBank/DDBJ databases">
        <title>Complete genome sequence of Bradyrhizobium diazoefficiens XF9 isolated from soybean nodule.</title>
        <authorList>
            <person name="Noda R."/>
            <person name="Kakizaki K."/>
            <person name="Minamisawa K."/>
        </authorList>
    </citation>
    <scope>NUCLEOTIDE SEQUENCE</scope>
    <source>
        <strain evidence="3">XF9</strain>
    </source>
</reference>
<name>A0A810A9J7_9BRAD</name>
<dbReference type="AlphaFoldDB" id="A0A810A9J7"/>
<accession>A0A810A9J7</accession>
<evidence type="ECO:0000313" key="1">
    <source>
        <dbReference type="EMBL" id="BCE53066.1"/>
    </source>
</evidence>
<dbReference type="Pfam" id="PF11300">
    <property type="entry name" value="DUF3102"/>
    <property type="match status" value="1"/>
</dbReference>
<proteinExistence type="predicted"/>
<gene>
    <name evidence="1" type="ORF">XF5B_05780</name>
    <name evidence="2" type="ORF">XF6B_05810</name>
    <name evidence="3" type="ORF">XF9B_05820</name>
</gene>
<dbReference type="RefSeq" id="WP_162603459.1">
    <property type="nucleotide sequence ID" value="NZ_AP022638.1"/>
</dbReference>
<dbReference type="EMBL" id="AP023098">
    <property type="protein sequence ID" value="BCE79161.1"/>
    <property type="molecule type" value="Genomic_DNA"/>
</dbReference>
<dbReference type="EMBL" id="AP023096">
    <property type="protein sequence ID" value="BCE61782.1"/>
    <property type="molecule type" value="Genomic_DNA"/>
</dbReference>